<comment type="caution">
    <text evidence="2">The sequence shown here is derived from an EMBL/GenBank/DDBJ whole genome shotgun (WGS) entry which is preliminary data.</text>
</comment>
<dbReference type="RefSeq" id="WP_120131615.1">
    <property type="nucleotide sequence ID" value="NZ_RAHH01000004.1"/>
</dbReference>
<dbReference type="Proteomes" id="UP000284908">
    <property type="component" value="Unassembled WGS sequence"/>
</dbReference>
<dbReference type="EMBL" id="RAHH01000004">
    <property type="protein sequence ID" value="RJT46472.1"/>
    <property type="molecule type" value="Genomic_DNA"/>
</dbReference>
<dbReference type="InterPro" id="IPR057271">
    <property type="entry name" value="YagK_YfjJ_C"/>
</dbReference>
<dbReference type="OrthoDB" id="5593782at2"/>
<feature type="domain" description="YagK/YfjJ C-terminal" evidence="1">
    <location>
        <begin position="61"/>
        <end position="212"/>
    </location>
</feature>
<proteinExistence type="predicted"/>
<dbReference type="Pfam" id="PF11726">
    <property type="entry name" value="YagK_YfjJ_C"/>
    <property type="match status" value="1"/>
</dbReference>
<protein>
    <submittedName>
        <fullName evidence="2">Inovirus Gp2 family protein</fullName>
    </submittedName>
</protein>
<name>A0A419NDE3_9GAMM</name>
<evidence type="ECO:0000259" key="1">
    <source>
        <dbReference type="Pfam" id="PF11726"/>
    </source>
</evidence>
<gene>
    <name evidence="2" type="ORF">D6C13_04425</name>
</gene>
<dbReference type="AlphaFoldDB" id="A0A419NDE3"/>
<evidence type="ECO:0000313" key="3">
    <source>
        <dbReference type="Proteomes" id="UP000284908"/>
    </source>
</evidence>
<keyword evidence="3" id="KW-1185">Reference proteome</keyword>
<sequence>MNHAVTSHYDNGRYHLINSANYTFDDNTYSLNFKPDSKRHAPIRQEIIDSFITQLCAMQSHYSKIFAFRFDLSVPVGMSVSESNRLISDLFTRLRGKFTAKRWSGQPIKKFAYGWVRELEKAKQVHYHCWIALPRFQVRVAGFGNEGVYGLISMFWSELTAQAGRAHLCDGSYTINRDDHSSLVELVERVSYLAKARGKYSTGDGQRMFSASKLKILTAA</sequence>
<reference evidence="2 3" key="1">
    <citation type="submission" date="2018-09" db="EMBL/GenBank/DDBJ databases">
        <authorList>
            <person name="Le Fleche-Mateos A."/>
        </authorList>
    </citation>
    <scope>NUCLEOTIDE SEQUENCE [LARGE SCALE GENOMIC DNA]</scope>
    <source>
        <strain evidence="2 3">DSM 27399</strain>
    </source>
</reference>
<accession>A0A419NDE3</accession>
<evidence type="ECO:0000313" key="2">
    <source>
        <dbReference type="EMBL" id="RJT46472.1"/>
    </source>
</evidence>
<organism evidence="2 3">
    <name type="scientific">Rahnella woolbedingensis</name>
    <dbReference type="NCBI Taxonomy" id="1510574"/>
    <lineage>
        <taxon>Bacteria</taxon>
        <taxon>Pseudomonadati</taxon>
        <taxon>Pseudomonadota</taxon>
        <taxon>Gammaproteobacteria</taxon>
        <taxon>Enterobacterales</taxon>
        <taxon>Yersiniaceae</taxon>
        <taxon>Rahnella</taxon>
    </lineage>
</organism>